<dbReference type="PANTHER" id="PTHR43270">
    <property type="entry name" value="BETA-ALA-HIS DIPEPTIDASE"/>
    <property type="match status" value="1"/>
</dbReference>
<dbReference type="Gene3D" id="3.40.630.10">
    <property type="entry name" value="Zn peptidases"/>
    <property type="match status" value="1"/>
</dbReference>
<keyword evidence="3 6" id="KW-0378">Hydrolase</keyword>
<keyword evidence="1" id="KW-0645">Protease</keyword>
<feature type="domain" description="Peptidase M20 dimerisation" evidence="5">
    <location>
        <begin position="238"/>
        <end position="392"/>
    </location>
</feature>
<dbReference type="SUPFAM" id="SSF53187">
    <property type="entry name" value="Zn-dependent exopeptidases"/>
    <property type="match status" value="1"/>
</dbReference>
<feature type="chain" id="PRO_5026926470" evidence="4">
    <location>
        <begin position="22"/>
        <end position="511"/>
    </location>
</feature>
<reference evidence="6 7" key="1">
    <citation type="submission" date="2020-01" db="EMBL/GenBank/DDBJ databases">
        <title>Genomes of bacteria type strains.</title>
        <authorList>
            <person name="Chen J."/>
            <person name="Zhu S."/>
            <person name="Yang J."/>
        </authorList>
    </citation>
    <scope>NUCLEOTIDE SEQUENCE [LARGE SCALE GENOMIC DNA]</scope>
    <source>
        <strain evidence="6 7">LMG 24078</strain>
    </source>
</reference>
<dbReference type="PANTHER" id="PTHR43270:SF8">
    <property type="entry name" value="DI- AND TRIPEPTIDASE DUG2-RELATED"/>
    <property type="match status" value="1"/>
</dbReference>
<dbReference type="EMBL" id="JAAAWO010000008">
    <property type="protein sequence ID" value="NDW16177.1"/>
    <property type="molecule type" value="Genomic_DNA"/>
</dbReference>
<gene>
    <name evidence="6" type="ORF">GTQ48_11665</name>
</gene>
<dbReference type="AlphaFoldDB" id="A0A6N9TFU2"/>
<evidence type="ECO:0000256" key="2">
    <source>
        <dbReference type="ARBA" id="ARBA00022723"/>
    </source>
</evidence>
<accession>A0A6N9TFU2</accession>
<dbReference type="Pfam" id="PF01546">
    <property type="entry name" value="Peptidase_M20"/>
    <property type="match status" value="1"/>
</dbReference>
<evidence type="ECO:0000313" key="7">
    <source>
        <dbReference type="Proteomes" id="UP000471381"/>
    </source>
</evidence>
<dbReference type="GO" id="GO:0008233">
    <property type="term" value="F:peptidase activity"/>
    <property type="evidence" value="ECO:0007669"/>
    <property type="project" value="UniProtKB-KW"/>
</dbReference>
<dbReference type="GO" id="GO:0046872">
    <property type="term" value="F:metal ion binding"/>
    <property type="evidence" value="ECO:0007669"/>
    <property type="project" value="UniProtKB-KW"/>
</dbReference>
<evidence type="ECO:0000313" key="6">
    <source>
        <dbReference type="EMBL" id="NDW16177.1"/>
    </source>
</evidence>
<dbReference type="InterPro" id="IPR002933">
    <property type="entry name" value="Peptidase_M20"/>
</dbReference>
<keyword evidence="4" id="KW-0732">Signal</keyword>
<dbReference type="Gene3D" id="3.30.70.360">
    <property type="match status" value="1"/>
</dbReference>
<evidence type="ECO:0000256" key="3">
    <source>
        <dbReference type="ARBA" id="ARBA00022801"/>
    </source>
</evidence>
<feature type="signal peptide" evidence="4">
    <location>
        <begin position="1"/>
        <end position="21"/>
    </location>
</feature>
<organism evidence="6 7">
    <name type="scientific">Alteromonas genovensis</name>
    <dbReference type="NCBI Taxonomy" id="471225"/>
    <lineage>
        <taxon>Bacteria</taxon>
        <taxon>Pseudomonadati</taxon>
        <taxon>Pseudomonadota</taxon>
        <taxon>Gammaproteobacteria</taxon>
        <taxon>Alteromonadales</taxon>
        <taxon>Alteromonadaceae</taxon>
        <taxon>Alteromonas/Salinimonas group</taxon>
        <taxon>Alteromonas</taxon>
    </lineage>
</organism>
<dbReference type="InterPro" id="IPR051458">
    <property type="entry name" value="Cyt/Met_Dipeptidase"/>
</dbReference>
<dbReference type="GO" id="GO:0006508">
    <property type="term" value="P:proteolysis"/>
    <property type="evidence" value="ECO:0007669"/>
    <property type="project" value="UniProtKB-KW"/>
</dbReference>
<keyword evidence="2" id="KW-0479">Metal-binding</keyword>
<protein>
    <submittedName>
        <fullName evidence="6">M20/M25/M40 family metallo-hydrolase</fullName>
    </submittedName>
</protein>
<dbReference type="RefSeq" id="WP_163106866.1">
    <property type="nucleotide sequence ID" value="NZ_JAAAWO010000008.1"/>
</dbReference>
<proteinExistence type="predicted"/>
<comment type="caution">
    <text evidence="6">The sequence shown here is derived from an EMBL/GenBank/DDBJ whole genome shotgun (WGS) entry which is preliminary data.</text>
</comment>
<dbReference type="Proteomes" id="UP000471381">
    <property type="component" value="Unassembled WGS sequence"/>
</dbReference>
<keyword evidence="7" id="KW-1185">Reference proteome</keyword>
<name>A0A6N9TFU2_9ALTE</name>
<sequence length="511" mass="56343">MRGLKYSLLLVFVLFTLPSIADNSRLKNISDIKNYTQENQQQILQDFTSLLALPNVSANTQDMLVNAKWITNYIAQRGFTSEVVSAGRAPYILAEKSVPGATKTILIYAHFDGQPVEPANWATPPFTPTLIDKPIERGGKPIDWDGKSPLNPEWRLAARSAGDDKAPVIALMAALDAMKAHNVAPSVNIKLILDGEEEVGSPTLEAIMQEHGDKMTADLMLFCDGPMHPSRNKQLVFGMRGSMTVDITTYGALSPLHSGHYGNFSPNPTDRLMRLLTSMTDEQGTILIDGYNDEVRPISEVERQAIANIPPVDEQLKYDLAIAESLGKTVRVEEGALSPAIIVKGLQAGGVGNQARNIIQSEATASINMRLAADQTPAFLRKKMEAHIKKQGYTIVHEPPSVKLRRENSKVVMLDWRAGAYPAFRSKIDSPQAKKLAAIMNSMDEQPTILTPTLGGSLPIYLFEQSLDMPIIILPIANHDNNQHGRNENLRLQNLWDAVAMYAVILSEYDR</sequence>
<dbReference type="Pfam" id="PF07687">
    <property type="entry name" value="M20_dimer"/>
    <property type="match status" value="1"/>
</dbReference>
<evidence type="ECO:0000256" key="4">
    <source>
        <dbReference type="SAM" id="SignalP"/>
    </source>
</evidence>
<dbReference type="InterPro" id="IPR011650">
    <property type="entry name" value="Peptidase_M20_dimer"/>
</dbReference>
<evidence type="ECO:0000259" key="5">
    <source>
        <dbReference type="Pfam" id="PF07687"/>
    </source>
</evidence>
<evidence type="ECO:0000256" key="1">
    <source>
        <dbReference type="ARBA" id="ARBA00022670"/>
    </source>
</evidence>